<gene>
    <name evidence="1" type="ORF">KHC33_13730</name>
</gene>
<sequence>MHGTPNNSSIKPVSERSNAFEDELLASDILKSGKTLHDIYTQVTAEISGGDLNGAMITLDLHYAEELSEAKSRANTYYIGPEGESLLDSWNRYLDELPMVIYLTHMRLSNEGFLAGQKTLPKFRQLSKFRERWVSIF</sequence>
<dbReference type="GeneID" id="65098264"/>
<organism evidence="1 2">
    <name type="scientific">Methanospirillum purgamenti</name>
    <dbReference type="NCBI Taxonomy" id="2834276"/>
    <lineage>
        <taxon>Archaea</taxon>
        <taxon>Methanobacteriati</taxon>
        <taxon>Methanobacteriota</taxon>
        <taxon>Stenosarchaea group</taxon>
        <taxon>Methanomicrobia</taxon>
        <taxon>Methanomicrobiales</taxon>
        <taxon>Methanospirillaceae</taxon>
        <taxon>Methanospirillum</taxon>
    </lineage>
</organism>
<name>A0A8E7B014_9EURY</name>
<keyword evidence="2" id="KW-1185">Reference proteome</keyword>
<dbReference type="Proteomes" id="UP000680656">
    <property type="component" value="Chromosome"/>
</dbReference>
<dbReference type="AlphaFoldDB" id="A0A8E7B014"/>
<evidence type="ECO:0000313" key="1">
    <source>
        <dbReference type="EMBL" id="QVV88374.1"/>
    </source>
</evidence>
<accession>A0A8E7B014</accession>
<proteinExistence type="predicted"/>
<evidence type="ECO:0000313" key="2">
    <source>
        <dbReference type="Proteomes" id="UP000680656"/>
    </source>
</evidence>
<dbReference type="KEGG" id="mrtj:KHC33_13730"/>
<dbReference type="RefSeq" id="WP_214419187.1">
    <property type="nucleotide sequence ID" value="NZ_CP075546.1"/>
</dbReference>
<dbReference type="EMBL" id="CP075546">
    <property type="protein sequence ID" value="QVV88374.1"/>
    <property type="molecule type" value="Genomic_DNA"/>
</dbReference>
<reference evidence="1 2" key="1">
    <citation type="submission" date="2021-05" db="EMBL/GenBank/DDBJ databases">
        <title>A novel Methanospirillum isolate from a pyrite-forming mixed culture.</title>
        <authorList>
            <person name="Bunk B."/>
            <person name="Sproer C."/>
            <person name="Spring S."/>
            <person name="Pester M."/>
        </authorList>
    </citation>
    <scope>NUCLEOTIDE SEQUENCE [LARGE SCALE GENOMIC DNA]</scope>
    <source>
        <strain evidence="1 2">J.3.6.1-F.2.7.3</strain>
    </source>
</reference>
<protein>
    <submittedName>
        <fullName evidence="1">Uncharacterized protein</fullName>
    </submittedName>
</protein>